<evidence type="ECO:0000256" key="4">
    <source>
        <dbReference type="ARBA" id="ARBA00023125"/>
    </source>
</evidence>
<dbReference type="GO" id="GO:0006352">
    <property type="term" value="P:DNA-templated transcription initiation"/>
    <property type="evidence" value="ECO:0007669"/>
    <property type="project" value="InterPro"/>
</dbReference>
<dbReference type="InterPro" id="IPR007630">
    <property type="entry name" value="RNA_pol_sigma70_r4"/>
</dbReference>
<dbReference type="AlphaFoldDB" id="A0A432XAL2"/>
<accession>A0A432XAL2</accession>
<evidence type="ECO:0000256" key="3">
    <source>
        <dbReference type="ARBA" id="ARBA00023082"/>
    </source>
</evidence>
<dbReference type="SUPFAM" id="SSF88946">
    <property type="entry name" value="Sigma2 domain of RNA polymerase sigma factors"/>
    <property type="match status" value="1"/>
</dbReference>
<keyword evidence="5" id="KW-0804">Transcription</keyword>
<dbReference type="InterPro" id="IPR036388">
    <property type="entry name" value="WH-like_DNA-bd_sf"/>
</dbReference>
<dbReference type="InterPro" id="IPR039425">
    <property type="entry name" value="RNA_pol_sigma-70-like"/>
</dbReference>
<dbReference type="InterPro" id="IPR014284">
    <property type="entry name" value="RNA_pol_sigma-70_dom"/>
</dbReference>
<dbReference type="Gene3D" id="1.10.1740.10">
    <property type="match status" value="1"/>
</dbReference>
<evidence type="ECO:0000259" key="6">
    <source>
        <dbReference type="Pfam" id="PF04542"/>
    </source>
</evidence>
<dbReference type="SUPFAM" id="SSF88659">
    <property type="entry name" value="Sigma3 and sigma4 domains of RNA polymerase sigma factors"/>
    <property type="match status" value="1"/>
</dbReference>
<sequence length="197" mass="22244">MTAHASGSSQATSAAHLARLLSKVAKTQCRVAFAELFHYFAPRLQAYASSKFGNEQLAADLVQEAMTNVWQKAHLFNAERGSAVTWVFTIARNTGFDYLRKNKHRLTDLSADDLWPILASSEASLESDIDLDTHRLQQELAHYQRQLPESQQVILHMIYQEGKSQQEVAKELGIPLGTVKSRVRLALEKIREMIHEN</sequence>
<proteinExistence type="inferred from homology"/>
<dbReference type="GO" id="GO:0003677">
    <property type="term" value="F:DNA binding"/>
    <property type="evidence" value="ECO:0007669"/>
    <property type="project" value="UniProtKB-KW"/>
</dbReference>
<evidence type="ECO:0000313" key="9">
    <source>
        <dbReference type="Proteomes" id="UP000286976"/>
    </source>
</evidence>
<dbReference type="NCBIfam" id="TIGR02937">
    <property type="entry name" value="sigma70-ECF"/>
    <property type="match status" value="1"/>
</dbReference>
<dbReference type="PANTHER" id="PTHR43133">
    <property type="entry name" value="RNA POLYMERASE ECF-TYPE SIGMA FACTO"/>
    <property type="match status" value="1"/>
</dbReference>
<evidence type="ECO:0000313" key="8">
    <source>
        <dbReference type="EMBL" id="RUO44443.1"/>
    </source>
</evidence>
<dbReference type="OrthoDB" id="9784272at2"/>
<gene>
    <name evidence="8" type="ORF">CWE15_02180</name>
</gene>
<keyword evidence="9" id="KW-1185">Reference proteome</keyword>
<dbReference type="Pfam" id="PF04545">
    <property type="entry name" value="Sigma70_r4"/>
    <property type="match status" value="1"/>
</dbReference>
<protein>
    <submittedName>
        <fullName evidence="8">RNA polymerase subunit sigma</fullName>
    </submittedName>
</protein>
<dbReference type="InterPro" id="IPR013324">
    <property type="entry name" value="RNA_pol_sigma_r3/r4-like"/>
</dbReference>
<evidence type="ECO:0000259" key="7">
    <source>
        <dbReference type="Pfam" id="PF04545"/>
    </source>
</evidence>
<dbReference type="InterPro" id="IPR013325">
    <property type="entry name" value="RNA_pol_sigma_r2"/>
</dbReference>
<dbReference type="GO" id="GO:0016987">
    <property type="term" value="F:sigma factor activity"/>
    <property type="evidence" value="ECO:0007669"/>
    <property type="project" value="UniProtKB-KW"/>
</dbReference>
<dbReference type="InterPro" id="IPR007627">
    <property type="entry name" value="RNA_pol_sigma70_r2"/>
</dbReference>
<dbReference type="Pfam" id="PF04542">
    <property type="entry name" value="Sigma70_r2"/>
    <property type="match status" value="1"/>
</dbReference>
<dbReference type="CDD" id="cd06171">
    <property type="entry name" value="Sigma70_r4"/>
    <property type="match status" value="1"/>
</dbReference>
<feature type="domain" description="RNA polymerase sigma-70 region 2" evidence="6">
    <location>
        <begin position="36"/>
        <end position="104"/>
    </location>
</feature>
<keyword evidence="2" id="KW-0805">Transcription regulation</keyword>
<evidence type="ECO:0000256" key="5">
    <source>
        <dbReference type="ARBA" id="ARBA00023163"/>
    </source>
</evidence>
<reference evidence="8 9" key="1">
    <citation type="journal article" date="2011" name="Front. Microbiol.">
        <title>Genomic signatures of strain selection and enhancement in Bacillus atrophaeus var. globigii, a historical biowarfare simulant.</title>
        <authorList>
            <person name="Gibbons H.S."/>
            <person name="Broomall S.M."/>
            <person name="McNew L.A."/>
            <person name="Daligault H."/>
            <person name="Chapman C."/>
            <person name="Bruce D."/>
            <person name="Karavis M."/>
            <person name="Krepps M."/>
            <person name="McGregor P.A."/>
            <person name="Hong C."/>
            <person name="Park K.H."/>
            <person name="Akmal A."/>
            <person name="Feldman A."/>
            <person name="Lin J.S."/>
            <person name="Chang W.E."/>
            <person name="Higgs B.W."/>
            <person name="Demirev P."/>
            <person name="Lindquist J."/>
            <person name="Liem A."/>
            <person name="Fochler E."/>
            <person name="Read T.D."/>
            <person name="Tapia R."/>
            <person name="Johnson S."/>
            <person name="Bishop-Lilly K.A."/>
            <person name="Detter C."/>
            <person name="Han C."/>
            <person name="Sozhamannan S."/>
            <person name="Rosenzweig C.N."/>
            <person name="Skowronski E.W."/>
        </authorList>
    </citation>
    <scope>NUCLEOTIDE SEQUENCE [LARGE SCALE GENOMIC DNA]</scope>
    <source>
        <strain evidence="8 9">AIT1</strain>
    </source>
</reference>
<dbReference type="PANTHER" id="PTHR43133:SF62">
    <property type="entry name" value="RNA POLYMERASE SIGMA FACTOR SIGZ"/>
    <property type="match status" value="1"/>
</dbReference>
<dbReference type="Gene3D" id="1.10.10.10">
    <property type="entry name" value="Winged helix-like DNA-binding domain superfamily/Winged helix DNA-binding domain"/>
    <property type="match status" value="1"/>
</dbReference>
<keyword evidence="3" id="KW-0731">Sigma factor</keyword>
<evidence type="ECO:0000256" key="2">
    <source>
        <dbReference type="ARBA" id="ARBA00023015"/>
    </source>
</evidence>
<dbReference type="Proteomes" id="UP000286976">
    <property type="component" value="Unassembled WGS sequence"/>
</dbReference>
<dbReference type="RefSeq" id="WP_126756844.1">
    <property type="nucleotide sequence ID" value="NZ_PIPQ01000001.1"/>
</dbReference>
<feature type="domain" description="RNA polymerase sigma-70 region 4" evidence="7">
    <location>
        <begin position="146"/>
        <end position="192"/>
    </location>
</feature>
<evidence type="ECO:0000256" key="1">
    <source>
        <dbReference type="ARBA" id="ARBA00010641"/>
    </source>
</evidence>
<keyword evidence="4" id="KW-0238">DNA-binding</keyword>
<organism evidence="8 9">
    <name type="scientific">Aliidiomarina taiwanensis</name>
    <dbReference type="NCBI Taxonomy" id="946228"/>
    <lineage>
        <taxon>Bacteria</taxon>
        <taxon>Pseudomonadati</taxon>
        <taxon>Pseudomonadota</taxon>
        <taxon>Gammaproteobacteria</taxon>
        <taxon>Alteromonadales</taxon>
        <taxon>Idiomarinaceae</taxon>
        <taxon>Aliidiomarina</taxon>
    </lineage>
</organism>
<comment type="similarity">
    <text evidence="1">Belongs to the sigma-70 factor family. ECF subfamily.</text>
</comment>
<dbReference type="EMBL" id="PIPQ01000001">
    <property type="protein sequence ID" value="RUO44443.1"/>
    <property type="molecule type" value="Genomic_DNA"/>
</dbReference>
<comment type="caution">
    <text evidence="8">The sequence shown here is derived from an EMBL/GenBank/DDBJ whole genome shotgun (WGS) entry which is preliminary data.</text>
</comment>
<name>A0A432XAL2_9GAMM</name>